<dbReference type="Proteomes" id="UP000001359">
    <property type="component" value="Segment"/>
</dbReference>
<dbReference type="GeneID" id="1733274"/>
<proteinExistence type="predicted"/>
<feature type="transmembrane region" description="Helical" evidence="1">
    <location>
        <begin position="7"/>
        <end position="26"/>
    </location>
</feature>
<organismHost>
    <name type="scientific">Spodoptera frugiperda</name>
    <name type="common">Fall armyworm</name>
    <dbReference type="NCBI Taxonomy" id="7108"/>
</organismHost>
<keyword evidence="1" id="KW-1133">Transmembrane helix</keyword>
<reference evidence="2 3" key="2">
    <citation type="journal article" date="1986" name="Med. Microbiol. Immunol.">
        <title>Insect iridescent virus type 6 induced toxic degenerative hepatitis in mice.</title>
        <authorList>
            <person name="Lorbacher de Ruiz H."/>
            <person name="Gelderblom H."/>
            <person name="Hofmann W."/>
            <person name="Darai G."/>
        </authorList>
    </citation>
    <scope>NUCLEOTIDE SEQUENCE [LARGE SCALE GENOMIC DNA]</scope>
</reference>
<organismHost>
    <name type="scientific">Gryllus bimaculatus</name>
    <name type="common">Two-spotted cricket</name>
    <dbReference type="NCBI Taxonomy" id="6999"/>
</organismHost>
<reference evidence="2 3" key="1">
    <citation type="journal article" date="1984" name="J. Virol.">
        <title>DNA analysis of insect iridescent virus 6: evidence for circular permutation and terminal redundancy.</title>
        <authorList>
            <person name="Delius H."/>
            <person name="Darai G."/>
            <person name="Fluegel R.M."/>
        </authorList>
    </citation>
    <scope>NUCLEOTIDE SEQUENCE [LARGE SCALE GENOMIC DNA]</scope>
</reference>
<accession>Q91G86</accession>
<reference evidence="2 3" key="3">
    <citation type="journal article" date="1987" name="Virology">
        <title>Molecular cloning and physical mapping of the genome of insect iridescent virus type 6: further evidence for circular permutation of the viral genome.</title>
        <authorList>
            <person name="Schnitzler P."/>
            <person name="Soltau J.B."/>
            <person name="Fischer M."/>
            <person name="Reisner H."/>
            <person name="Scholz J."/>
            <person name="Delius H."/>
            <person name="Darai G."/>
        </authorList>
    </citation>
    <scope>NUCLEOTIDE SEQUENCE [LARGE SCALE GENOMIC DNA]</scope>
</reference>
<reference evidence="2 3" key="14">
    <citation type="journal article" date="1999" name="Virus Genes">
        <title>Identification of a gene cluster within the genome of Chilo iridescent virus encoding enzymes involved in viral DNA replication and processing.</title>
        <authorList>
            <person name="Muller K."/>
            <person name="Tidona C.A."/>
            <person name="Darai G."/>
        </authorList>
    </citation>
    <scope>NUCLEOTIDE SEQUENCE [LARGE SCALE GENOMIC DNA]</scope>
</reference>
<organismHost>
    <name type="scientific">Acheta domesticus</name>
    <name type="common">House cricket</name>
    <dbReference type="NCBI Taxonomy" id="6997"/>
</organismHost>
<protein>
    <submittedName>
        <fullName evidence="2">008R</fullName>
    </submittedName>
</protein>
<keyword evidence="1" id="KW-0812">Transmembrane</keyword>
<reference evidence="2 3" key="7">
    <citation type="journal article" date="1993" name="J. Gen. Virol.">
        <title>Identification of the gene encoding the major capsid protein of insect iridescent virus type 6 by polymerase chain reaction.</title>
        <authorList>
            <person name="Stohwasser R."/>
            <person name="Raab K."/>
            <person name="Schnitzler P."/>
            <person name="Janssen W."/>
            <person name="Darai G."/>
        </authorList>
    </citation>
    <scope>NUCLEOTIDE SEQUENCE [LARGE SCALE GENOMIC DNA]</scope>
</reference>
<reference evidence="2 3" key="10">
    <citation type="journal article" date="1994" name="Nucleic Acids Res.">
        <title>Identification of genes encoding zinc finger proteins, non-histone chromosomal HMG protein homologue, and a putative GTP phosphohydrolase in the genome of Chilo iridescent virus.</title>
        <authorList>
            <person name="Schnitzler P."/>
            <person name="Hug M."/>
            <person name="Handermann M."/>
            <person name="Janssen W."/>
            <person name="Koonin E.V."/>
            <person name="Delius H."/>
            <person name="Darai C."/>
        </authorList>
    </citation>
    <scope>NUCLEOTIDE SEQUENCE [LARGE SCALE GENOMIC DNA]</scope>
</reference>
<dbReference type="KEGG" id="vg:1733274"/>
<reference evidence="2 3" key="15">
    <citation type="journal article" date="2001" name="Virology">
        <title>Analysis of the first complete DNA sequence of an invertebrate iridovirus: coding strategy of the genome of Chilo iridescent virus.</title>
        <authorList>
            <person name="Jakob N.J."/>
            <person name="Muller K."/>
            <person name="Bahr U."/>
            <person name="Darai G."/>
        </authorList>
    </citation>
    <scope>NUCLEOTIDE SEQUENCE [LARGE SCALE GENOMIC DNA]</scope>
</reference>
<name>Q91G86_IIV6</name>
<organism evidence="2 3">
    <name type="scientific">Invertebrate iridescent virus 6</name>
    <name type="common">IIV-6</name>
    <name type="synonym">Chilo iridescent virus</name>
    <dbReference type="NCBI Taxonomy" id="176652"/>
    <lineage>
        <taxon>Viruses</taxon>
        <taxon>Varidnaviria</taxon>
        <taxon>Bamfordvirae</taxon>
        <taxon>Nucleocytoviricota</taxon>
        <taxon>Megaviricetes</taxon>
        <taxon>Pimascovirales</taxon>
        <taxon>Pimascovirales incertae sedis</taxon>
        <taxon>Iridoviridae</taxon>
        <taxon>Betairidovirinae</taxon>
        <taxon>Iridovirus</taxon>
        <taxon>Iridovirus chilo1</taxon>
    </lineage>
</organism>
<evidence type="ECO:0000313" key="2">
    <source>
        <dbReference type="EMBL" id="AAK81946.1"/>
    </source>
</evidence>
<keyword evidence="3" id="KW-1185">Reference proteome</keyword>
<evidence type="ECO:0000313" key="3">
    <source>
        <dbReference type="Proteomes" id="UP000001359"/>
    </source>
</evidence>
<reference evidence="2 3" key="4">
    <citation type="journal article" date="1988" name="Virology">
        <title>Identification and characterization of the repetitive DNA element in the genome of insect iridescent virus type 6.</title>
        <authorList>
            <person name="Fischer M."/>
            <person name="Schnitzler P."/>
            <person name="Delius H."/>
            <person name="Darai G."/>
        </authorList>
    </citation>
    <scope>NUCLEOTIDE SEQUENCE [LARGE SCALE GENOMIC DNA]</scope>
</reference>
<organismHost>
    <name type="scientific">Chilo suppressalis</name>
    <name type="common">Asiatic rice borer moth</name>
    <dbReference type="NCBI Taxonomy" id="168631"/>
</organismHost>
<sequence>MSRINSFGRYVPVICFVISSLLSPLISYNNDSVFMSHRVS</sequence>
<reference evidence="2 3" key="11">
    <citation type="journal article" date="1994" name="Virus Genes">
        <title>Chilo iridescent virus encodes a putative helicase belonging to a distinct family within the "DEAD/H" superfamily: implications for the evolution of large DNA viruses.</title>
        <authorList>
            <person name="Sonntag K.C."/>
            <person name="Schnitzler P."/>
            <person name="Koonin E.V."/>
            <person name="Darai G."/>
        </authorList>
    </citation>
    <scope>NUCLEOTIDE SEQUENCE [LARGE SCALE GENOMIC DNA]</scope>
</reference>
<reference evidence="2 3" key="13">
    <citation type="journal article" date="1998" name="Virus Genes">
        <title>Identification of a thymidylate synthase gene within the genome of Chilo iridescent virus.</title>
        <authorList>
            <person name="Muller K."/>
            <person name="Tidona C.A."/>
            <person name="Bahr U."/>
            <person name="Darai G."/>
        </authorList>
    </citation>
    <scope>NUCLEOTIDE SEQUENCE [LARGE SCALE GENOMIC DNA]</scope>
</reference>
<reference evidence="2 3" key="5">
    <citation type="journal article" date="1992" name="Virus Genes">
        <title>Identification and mapping of origins of DNA replication within the DNA sequences of the genome of insect iridescent virus type 6.</title>
        <authorList>
            <person name="Handermann M."/>
            <person name="Schnitzler P."/>
            <person name="Rosen-Wolff A."/>
            <person name="Raab K."/>
            <person name="Sonntag K.C."/>
            <person name="Darai G."/>
        </authorList>
    </citation>
    <scope>NUCLEOTIDE SEQUENCE [LARGE SCALE GENOMIC DNA]</scope>
</reference>
<dbReference type="EMBL" id="AF303741">
    <property type="protein sequence ID" value="AAK81946.1"/>
    <property type="molecule type" value="Genomic_DNA"/>
</dbReference>
<reference evidence="2 3" key="12">
    <citation type="journal article" date="1997" name="Virus Genes">
        <title>The DNA sequence of Chilo iridescent virus between the genome coordinates 0.101 and 0.391; similarities in coding strategy between insect and vertebrate iridoviruses.</title>
        <authorList>
            <person name="Bahr U."/>
            <person name="Tidona C.A."/>
            <person name="Darai G."/>
        </authorList>
    </citation>
    <scope>NUCLEOTIDE SEQUENCE [LARGE SCALE GENOMIC DNA]</scope>
</reference>
<reference evidence="2 3" key="6">
    <citation type="journal article" date="1992" name="Virus Genes">
        <title>Characterization of the third origin of DNA replication of the genome of insect iridescent virus type 6.</title>
        <authorList>
            <person name="Sonntag K.C."/>
            <person name="Darai G."/>
        </authorList>
    </citation>
    <scope>NUCLEOTIDE SEQUENCE [LARGE SCALE GENOMIC DNA]</scope>
</reference>
<organismHost>
    <name type="scientific">Gryllus campestris</name>
    <dbReference type="NCBI Taxonomy" id="58607"/>
</organismHost>
<reference evidence="2 3" key="8">
    <citation type="journal article" date="1994" name="Intervirology">
        <title>Identification of the primary structure and the coding capacity of the genome of insect iridescent virus type 6 between the genome coordinates 0.310 and 0.347 (7990 bp).</title>
        <authorList>
            <person name="Sonntag K.C."/>
            <person name="Schnitzler P."/>
            <person name="Janssen W."/>
            <person name="Darai G."/>
        </authorList>
    </citation>
    <scope>NUCLEOTIDE SEQUENCE [LARGE SCALE GENOMIC DNA]</scope>
</reference>
<keyword evidence="1" id="KW-0472">Membrane</keyword>
<evidence type="ECO:0000256" key="1">
    <source>
        <dbReference type="SAM" id="Phobius"/>
    </source>
</evidence>
<dbReference type="RefSeq" id="NP_149471.1">
    <property type="nucleotide sequence ID" value="NC_003038.1"/>
</dbReference>
<reference evidence="2 3" key="9">
    <citation type="journal article" date="1994" name="J. Gen. Virol.">
        <title>Insect iridescent virus type 6 encodes a polypeptide related to the largest subunit of eukaryotic RNA polymerase II.</title>
        <authorList>
            <person name="Schnitzler P."/>
            <person name="Sonntag K.C."/>
            <person name="Muller M."/>
            <person name="Janssen W."/>
            <person name="Bugert J.J."/>
            <person name="Koonin E.V."/>
            <person name="Darai G."/>
        </authorList>
    </citation>
    <scope>NUCLEOTIDE SEQUENCE [LARGE SCALE GENOMIC DNA]</scope>
</reference>